<dbReference type="GO" id="GO:0008976">
    <property type="term" value="F:polyphosphate kinase activity"/>
    <property type="evidence" value="ECO:0007669"/>
    <property type="project" value="UniProtKB-UniRule"/>
</dbReference>
<evidence type="ECO:0000313" key="9">
    <source>
        <dbReference type="Proteomes" id="UP000641137"/>
    </source>
</evidence>
<dbReference type="EC" id="2.7.4.-" evidence="6"/>
<comment type="similarity">
    <text evidence="1 6">Belongs to the polyphosphate kinase 2 (PPK2) family. Class I subfamily.</text>
</comment>
<evidence type="ECO:0000256" key="1">
    <source>
        <dbReference type="ARBA" id="ARBA00009924"/>
    </source>
</evidence>
<keyword evidence="9" id="KW-1185">Reference proteome</keyword>
<feature type="domain" description="Polyphosphate kinase-2-related" evidence="7">
    <location>
        <begin position="57"/>
        <end position="280"/>
    </location>
</feature>
<evidence type="ECO:0000256" key="4">
    <source>
        <dbReference type="ARBA" id="ARBA00023310"/>
    </source>
</evidence>
<dbReference type="Pfam" id="PF03976">
    <property type="entry name" value="PPK2"/>
    <property type="match status" value="1"/>
</dbReference>
<comment type="subunit">
    <text evidence="6">Homotetramer.</text>
</comment>
<organism evidence="8 9">
    <name type="scientific">Limoniibacter endophyticus</name>
    <dbReference type="NCBI Taxonomy" id="1565040"/>
    <lineage>
        <taxon>Bacteria</taxon>
        <taxon>Pseudomonadati</taxon>
        <taxon>Pseudomonadota</taxon>
        <taxon>Alphaproteobacteria</taxon>
        <taxon>Hyphomicrobiales</taxon>
        <taxon>Bartonellaceae</taxon>
        <taxon>Limoniibacter</taxon>
    </lineage>
</organism>
<comment type="caution">
    <text evidence="8">The sequence shown here is derived from an EMBL/GenBank/DDBJ whole genome shotgun (WGS) entry which is preliminary data.</text>
</comment>
<comment type="catalytic activity">
    <reaction evidence="5">
        <text>[phosphate](n) + ATP = [phosphate](n+1) + ADP</text>
        <dbReference type="Rhea" id="RHEA:19573"/>
        <dbReference type="Rhea" id="RHEA-COMP:9859"/>
        <dbReference type="Rhea" id="RHEA-COMP:14280"/>
        <dbReference type="ChEBI" id="CHEBI:16838"/>
        <dbReference type="ChEBI" id="CHEBI:30616"/>
        <dbReference type="ChEBI" id="CHEBI:456216"/>
    </reaction>
    <physiologicalReaction direction="right-to-left" evidence="5">
        <dbReference type="Rhea" id="RHEA:19575"/>
    </physiologicalReaction>
</comment>
<evidence type="ECO:0000313" key="8">
    <source>
        <dbReference type="EMBL" id="GHC80368.1"/>
    </source>
</evidence>
<dbReference type="PANTHER" id="PTHR34383:SF1">
    <property type="entry name" value="ADP-POLYPHOSPHATE PHOSPHOTRANSFERASE"/>
    <property type="match status" value="1"/>
</dbReference>
<dbReference type="InterPro" id="IPR022486">
    <property type="entry name" value="PPK2_PA0141"/>
</dbReference>
<evidence type="ECO:0000256" key="5">
    <source>
        <dbReference type="ARBA" id="ARBA00024500"/>
    </source>
</evidence>
<comment type="function">
    <text evidence="6">Uses inorganic polyphosphate (polyP) as a donor to convert GDP to GTP or ADP to ATP.</text>
</comment>
<dbReference type="PANTHER" id="PTHR34383">
    <property type="entry name" value="POLYPHOSPHATE:AMP PHOSPHOTRANSFERASE-RELATED"/>
    <property type="match status" value="1"/>
</dbReference>
<dbReference type="GO" id="GO:0006754">
    <property type="term" value="P:ATP biosynthetic process"/>
    <property type="evidence" value="ECO:0007669"/>
    <property type="project" value="UniProtKB-KW"/>
</dbReference>
<reference evidence="8" key="1">
    <citation type="journal article" date="2014" name="Int. J. Syst. Evol. Microbiol.">
        <title>Complete genome sequence of Corynebacterium casei LMG S-19264T (=DSM 44701T), isolated from a smear-ripened cheese.</title>
        <authorList>
            <consortium name="US DOE Joint Genome Institute (JGI-PGF)"/>
            <person name="Walter F."/>
            <person name="Albersmeier A."/>
            <person name="Kalinowski J."/>
            <person name="Ruckert C."/>
        </authorList>
    </citation>
    <scope>NUCLEOTIDE SEQUENCE</scope>
    <source>
        <strain evidence="8">KCTC 42097</strain>
    </source>
</reference>
<keyword evidence="2 6" id="KW-0808">Transferase</keyword>
<protein>
    <recommendedName>
        <fullName evidence="6">ADP/GDP-polyphosphate phosphotransferase</fullName>
        <ecNumber evidence="6">2.7.4.-</ecNumber>
    </recommendedName>
    <alternativeName>
        <fullName evidence="6">Polyphosphate kinase PPK2</fullName>
    </alternativeName>
</protein>
<evidence type="ECO:0000256" key="3">
    <source>
        <dbReference type="ARBA" id="ARBA00022777"/>
    </source>
</evidence>
<dbReference type="NCBIfam" id="TIGR03707">
    <property type="entry name" value="PPK2_P_aer"/>
    <property type="match status" value="1"/>
</dbReference>
<dbReference type="RefSeq" id="WP_189492854.1">
    <property type="nucleotide sequence ID" value="NZ_BMZO01000012.1"/>
</dbReference>
<dbReference type="EMBL" id="BMZO01000012">
    <property type="protein sequence ID" value="GHC80368.1"/>
    <property type="molecule type" value="Genomic_DNA"/>
</dbReference>
<dbReference type="InterPro" id="IPR027417">
    <property type="entry name" value="P-loop_NTPase"/>
</dbReference>
<evidence type="ECO:0000256" key="2">
    <source>
        <dbReference type="ARBA" id="ARBA00022679"/>
    </source>
</evidence>
<evidence type="ECO:0000259" key="7">
    <source>
        <dbReference type="Pfam" id="PF03976"/>
    </source>
</evidence>
<name>A0A8J3DV55_9HYPH</name>
<proteinExistence type="inferred from homology"/>
<accession>A0A8J3DV55</accession>
<reference evidence="8" key="2">
    <citation type="submission" date="2020-09" db="EMBL/GenBank/DDBJ databases">
        <authorList>
            <person name="Sun Q."/>
            <person name="Kim S."/>
        </authorList>
    </citation>
    <scope>NUCLEOTIDE SEQUENCE</scope>
    <source>
        <strain evidence="8">KCTC 42097</strain>
    </source>
</reference>
<gene>
    <name evidence="8" type="ORF">GCM10010136_33430</name>
</gene>
<dbReference type="InterPro" id="IPR022488">
    <property type="entry name" value="PPK2-related"/>
</dbReference>
<keyword evidence="4" id="KW-0066">ATP synthesis</keyword>
<sequence length="306" mass="35808">MAKQTAKKKPNNGKEKTIVKLKIDGKARRFDITDPSLPDWVKDRQLSAGDYPYSEKLDSKIYEESLESLQIELVKLQSWFQKAGARLMILFEGRDAAGKGGSIGALRQHLNPRSARNVALPKPSETERGQWYFQRYITHFPGHGELVTFDRSWYNRAGVEPVMGFCTAEEHEAFLQEAPKFEELLVRDGIHFYKFWLNVGQETQLKRFHDRFHDPLKKWKFSPIDLEGIGRWDDYTRFRDVMFERTHTEHAPWKIVRANDKRRGRLELIRHILLTIDYEGRDLAVLGKTDEKILLDGSDFMKLSLR</sequence>
<dbReference type="Proteomes" id="UP000641137">
    <property type="component" value="Unassembled WGS sequence"/>
</dbReference>
<dbReference type="Gene3D" id="3.40.50.300">
    <property type="entry name" value="P-loop containing nucleotide triphosphate hydrolases"/>
    <property type="match status" value="1"/>
</dbReference>
<evidence type="ECO:0000256" key="6">
    <source>
        <dbReference type="RuleBase" id="RU369062"/>
    </source>
</evidence>
<dbReference type="AlphaFoldDB" id="A0A8J3DV55"/>
<dbReference type="SUPFAM" id="SSF52540">
    <property type="entry name" value="P-loop containing nucleoside triphosphate hydrolases"/>
    <property type="match status" value="1"/>
</dbReference>
<keyword evidence="3 6" id="KW-0418">Kinase</keyword>